<sequence>MPANHSHIQVTVGLVPHPASASPNIPPPSHTATDSSLIPKSCAQHGSGTVHYVSSSSMLASLSPTPVENPQWSRQTRRVTTHAPPPISALPPKEYHSSAFFQLCAQIGVAFGSSSGGEIQDWRNRGLEELGPGMPTQRAEEITLAVRHGSETLTERC</sequence>
<reference evidence="3" key="2">
    <citation type="submission" date="2015-01" db="EMBL/GenBank/DDBJ databases">
        <title>Evolutionary Origins and Diversification of the Mycorrhizal Mutualists.</title>
        <authorList>
            <consortium name="DOE Joint Genome Institute"/>
            <consortium name="Mycorrhizal Genomics Consortium"/>
            <person name="Kohler A."/>
            <person name="Kuo A."/>
            <person name="Nagy L.G."/>
            <person name="Floudas D."/>
            <person name="Copeland A."/>
            <person name="Barry K.W."/>
            <person name="Cichocki N."/>
            <person name="Veneault-Fourrey C."/>
            <person name="LaButti K."/>
            <person name="Lindquist E.A."/>
            <person name="Lipzen A."/>
            <person name="Lundell T."/>
            <person name="Morin E."/>
            <person name="Murat C."/>
            <person name="Riley R."/>
            <person name="Ohm R."/>
            <person name="Sun H."/>
            <person name="Tunlid A."/>
            <person name="Henrissat B."/>
            <person name="Grigoriev I.V."/>
            <person name="Hibbett D.S."/>
            <person name="Martin F."/>
        </authorList>
    </citation>
    <scope>NUCLEOTIDE SEQUENCE [LARGE SCALE GENOMIC DNA]</scope>
    <source>
        <strain evidence="3">MUT 4182</strain>
    </source>
</reference>
<keyword evidence="3" id="KW-1185">Reference proteome</keyword>
<evidence type="ECO:0000256" key="1">
    <source>
        <dbReference type="SAM" id="MobiDB-lite"/>
    </source>
</evidence>
<evidence type="ECO:0000313" key="3">
    <source>
        <dbReference type="Proteomes" id="UP000054248"/>
    </source>
</evidence>
<reference evidence="2 3" key="1">
    <citation type="submission" date="2014-04" db="EMBL/GenBank/DDBJ databases">
        <authorList>
            <consortium name="DOE Joint Genome Institute"/>
            <person name="Kuo A."/>
            <person name="Girlanda M."/>
            <person name="Perotto S."/>
            <person name="Kohler A."/>
            <person name="Nagy L.G."/>
            <person name="Floudas D."/>
            <person name="Copeland A."/>
            <person name="Barry K.W."/>
            <person name="Cichocki N."/>
            <person name="Veneault-Fourrey C."/>
            <person name="LaButti K."/>
            <person name="Lindquist E.A."/>
            <person name="Lipzen A."/>
            <person name="Lundell T."/>
            <person name="Morin E."/>
            <person name="Murat C."/>
            <person name="Sun H."/>
            <person name="Tunlid A."/>
            <person name="Henrissat B."/>
            <person name="Grigoriev I.V."/>
            <person name="Hibbett D.S."/>
            <person name="Martin F."/>
            <person name="Nordberg H.P."/>
            <person name="Cantor M.N."/>
            <person name="Hua S.X."/>
        </authorList>
    </citation>
    <scope>NUCLEOTIDE SEQUENCE [LARGE SCALE GENOMIC DNA]</scope>
    <source>
        <strain evidence="2 3">MUT 4182</strain>
    </source>
</reference>
<proteinExistence type="predicted"/>
<evidence type="ECO:0000313" key="2">
    <source>
        <dbReference type="EMBL" id="KIO16481.1"/>
    </source>
</evidence>
<feature type="compositionally biased region" description="Polar residues" evidence="1">
    <location>
        <begin position="64"/>
        <end position="74"/>
    </location>
</feature>
<dbReference type="EMBL" id="KN823554">
    <property type="protein sequence ID" value="KIO16481.1"/>
    <property type="molecule type" value="Genomic_DNA"/>
</dbReference>
<organism evidence="2 3">
    <name type="scientific">Tulasnella calospora MUT 4182</name>
    <dbReference type="NCBI Taxonomy" id="1051891"/>
    <lineage>
        <taxon>Eukaryota</taxon>
        <taxon>Fungi</taxon>
        <taxon>Dikarya</taxon>
        <taxon>Basidiomycota</taxon>
        <taxon>Agaricomycotina</taxon>
        <taxon>Agaricomycetes</taxon>
        <taxon>Cantharellales</taxon>
        <taxon>Tulasnellaceae</taxon>
        <taxon>Tulasnella</taxon>
    </lineage>
</organism>
<dbReference type="HOGENOM" id="CLU_1679254_0_0_1"/>
<dbReference type="Proteomes" id="UP000054248">
    <property type="component" value="Unassembled WGS sequence"/>
</dbReference>
<accession>A0A0C3Q1L4</accession>
<feature type="region of interest" description="Disordered" evidence="1">
    <location>
        <begin position="16"/>
        <end position="36"/>
    </location>
</feature>
<protein>
    <submittedName>
        <fullName evidence="2">Uncharacterized protein</fullName>
    </submittedName>
</protein>
<gene>
    <name evidence="2" type="ORF">M407DRAFT_33872</name>
</gene>
<name>A0A0C3Q1L4_9AGAM</name>
<feature type="region of interest" description="Disordered" evidence="1">
    <location>
        <begin position="62"/>
        <end position="82"/>
    </location>
</feature>
<dbReference type="AlphaFoldDB" id="A0A0C3Q1L4"/>